<accession>A0A8H5G831</accession>
<organism evidence="1 2">
    <name type="scientific">Tetrapyrgos nigripes</name>
    <dbReference type="NCBI Taxonomy" id="182062"/>
    <lineage>
        <taxon>Eukaryota</taxon>
        <taxon>Fungi</taxon>
        <taxon>Dikarya</taxon>
        <taxon>Basidiomycota</taxon>
        <taxon>Agaricomycotina</taxon>
        <taxon>Agaricomycetes</taxon>
        <taxon>Agaricomycetidae</taxon>
        <taxon>Agaricales</taxon>
        <taxon>Marasmiineae</taxon>
        <taxon>Marasmiaceae</taxon>
        <taxon>Tetrapyrgos</taxon>
    </lineage>
</organism>
<evidence type="ECO:0000313" key="1">
    <source>
        <dbReference type="EMBL" id="KAF5360026.1"/>
    </source>
</evidence>
<reference evidence="1 2" key="1">
    <citation type="journal article" date="2020" name="ISME J.">
        <title>Uncovering the hidden diversity of litter-decomposition mechanisms in mushroom-forming fungi.</title>
        <authorList>
            <person name="Floudas D."/>
            <person name="Bentzer J."/>
            <person name="Ahren D."/>
            <person name="Johansson T."/>
            <person name="Persson P."/>
            <person name="Tunlid A."/>
        </authorList>
    </citation>
    <scope>NUCLEOTIDE SEQUENCE [LARGE SCALE GENOMIC DNA]</scope>
    <source>
        <strain evidence="1 2">CBS 291.85</strain>
    </source>
</reference>
<comment type="caution">
    <text evidence="1">The sequence shown here is derived from an EMBL/GenBank/DDBJ whole genome shotgun (WGS) entry which is preliminary data.</text>
</comment>
<proteinExistence type="predicted"/>
<evidence type="ECO:0000313" key="2">
    <source>
        <dbReference type="Proteomes" id="UP000559256"/>
    </source>
</evidence>
<dbReference type="EMBL" id="JAACJM010000045">
    <property type="protein sequence ID" value="KAF5360026.1"/>
    <property type="molecule type" value="Genomic_DNA"/>
</dbReference>
<gene>
    <name evidence="1" type="ORF">D9758_007548</name>
</gene>
<dbReference type="OrthoDB" id="3222453at2759"/>
<protein>
    <submittedName>
        <fullName evidence="1">Uncharacterized protein</fullName>
    </submittedName>
</protein>
<name>A0A8H5G831_9AGAR</name>
<dbReference type="AlphaFoldDB" id="A0A8H5G831"/>
<dbReference type="Proteomes" id="UP000559256">
    <property type="component" value="Unassembled WGS sequence"/>
</dbReference>
<sequence length="138" mass="15065">MISYEGGSVNCAELYRQDTSASSTALLCNQDRFPGLLKQQSSLEQTSPPTTSQVNRHNMHLVLRITLRPWARLHALDPKPCIIGTELRSDLRDAYEEGVRTGDVGLIGKSGDSKSIFNISRPRAGPINSPIFGAPPGF</sequence>
<keyword evidence="2" id="KW-1185">Reference proteome</keyword>